<keyword evidence="3 6" id="KW-0067">ATP-binding</keyword>
<keyword evidence="2 6" id="KW-0547">Nucleotide-binding</keyword>
<dbReference type="AlphaFoldDB" id="A0A2R5GCT9"/>
<evidence type="ECO:0000256" key="5">
    <source>
        <dbReference type="ARBA" id="ARBA00023175"/>
    </source>
</evidence>
<feature type="coiled-coil region" evidence="8">
    <location>
        <begin position="610"/>
        <end position="654"/>
    </location>
</feature>
<evidence type="ECO:0000313" key="12">
    <source>
        <dbReference type="Proteomes" id="UP000241890"/>
    </source>
</evidence>
<evidence type="ECO:0000256" key="1">
    <source>
        <dbReference type="ARBA" id="ARBA00022701"/>
    </source>
</evidence>
<dbReference type="PANTHER" id="PTHR47968">
    <property type="entry name" value="CENTROMERE PROTEIN E"/>
    <property type="match status" value="1"/>
</dbReference>
<keyword evidence="1 7" id="KW-0493">Microtubule</keyword>
<sequence>MARKECIKVLVRTRPTANFSQDQIQVDTSKNTIRIKRRDVEQQSDRSAMDNRRDTWRFQFDKVLHNSAQEAIYAEAADHIVDGVMEGINGTIMAYGQTGAGKTFTMTGDTHNFAQRGIIPRAVTHLFAEIENRPQHDFTVSVSFMEIYNEKIFDLLDDEGAATDKDFQITEDARTHSMQVRGLTSEVVANEEEALRVLFRGEENRIVAEHQLNKQSNRSHSIFTLHVEQKARLRAEEVIVSKLNLVDLAGSERLKKAIGEKIDEQLRKESRYINKSLTYLEQVVVALTSGSRSHIPYRQTKLTNVLKDSLGGNCNTSLIACIWGEAKHLEESTSTLKLAQRMMRVENQAAANVQSDDGMLLRRYERQIRELKQELMMHDALANRSGVSYEEYTPEECRNIALQVRRFAEASVDEEEACAIDIQSVRHAQECFRQFKLLIQHAEAQVEERLRQQFQFQARDGTPASHAGSSGDLSHSGRSGAANDGLVGEEEDERGFGLGHAPPGARPKEMDLPDGLAGGDGDGMESKHADPSSPSASHPADTGAAPSDGETDNIEVSSENELEEQEGGAGFADGSTRKASRVQQIDPSQVPANREAAFKMYTSLVAVKEHEKLQQNQRETKACIAQMQEKRQRLRALQAEQDDMQTKINAIREEQKAAEGKLASGDERIIDEEEFILMKQAKELKKEFRNVHDEHAELRRAKESLSETRDHIKIGLLKDFQSWYLNAQRLREEKMAFDDEDILDDGEQFDKLEIERVQAQEPDSVAFFKATKAQRERERRRSHKPTAQKRA</sequence>
<dbReference type="InterPro" id="IPR027640">
    <property type="entry name" value="Kinesin-like_fam"/>
</dbReference>
<feature type="compositionally biased region" description="Low complexity" evidence="9">
    <location>
        <begin position="531"/>
        <end position="541"/>
    </location>
</feature>
<gene>
    <name evidence="11" type="ORF">FCC1311_050182</name>
</gene>
<name>A0A2R5GCT9_9STRA</name>
<dbReference type="SUPFAM" id="SSF52540">
    <property type="entry name" value="P-loop containing nucleoside triphosphate hydrolases"/>
    <property type="match status" value="1"/>
</dbReference>
<protein>
    <recommendedName>
        <fullName evidence="7">Kinesin-like protein</fullName>
    </recommendedName>
</protein>
<feature type="compositionally biased region" description="Acidic residues" evidence="9">
    <location>
        <begin position="549"/>
        <end position="566"/>
    </location>
</feature>
<dbReference type="EMBL" id="BEYU01000049">
    <property type="protein sequence ID" value="GBG28797.1"/>
    <property type="molecule type" value="Genomic_DNA"/>
</dbReference>
<keyword evidence="4 8" id="KW-0175">Coiled coil</keyword>
<evidence type="ECO:0000313" key="11">
    <source>
        <dbReference type="EMBL" id="GBG28797.1"/>
    </source>
</evidence>
<dbReference type="GO" id="GO:0003777">
    <property type="term" value="F:microtubule motor activity"/>
    <property type="evidence" value="ECO:0007669"/>
    <property type="project" value="InterPro"/>
</dbReference>
<evidence type="ECO:0000256" key="2">
    <source>
        <dbReference type="ARBA" id="ARBA00022741"/>
    </source>
</evidence>
<feature type="binding site" evidence="6">
    <location>
        <begin position="96"/>
        <end position="103"/>
    </location>
    <ligand>
        <name>ATP</name>
        <dbReference type="ChEBI" id="CHEBI:30616"/>
    </ligand>
</feature>
<dbReference type="Gene3D" id="3.40.850.10">
    <property type="entry name" value="Kinesin motor domain"/>
    <property type="match status" value="1"/>
</dbReference>
<comment type="caution">
    <text evidence="11">The sequence shown here is derived from an EMBL/GenBank/DDBJ whole genome shotgun (WGS) entry which is preliminary data.</text>
</comment>
<evidence type="ECO:0000256" key="3">
    <source>
        <dbReference type="ARBA" id="ARBA00022840"/>
    </source>
</evidence>
<dbReference type="InterPro" id="IPR036961">
    <property type="entry name" value="Kinesin_motor_dom_sf"/>
</dbReference>
<dbReference type="InterPro" id="IPR001752">
    <property type="entry name" value="Kinesin_motor_dom"/>
</dbReference>
<feature type="region of interest" description="Disordered" evidence="9">
    <location>
        <begin position="458"/>
        <end position="593"/>
    </location>
</feature>
<evidence type="ECO:0000256" key="6">
    <source>
        <dbReference type="PROSITE-ProRule" id="PRU00283"/>
    </source>
</evidence>
<evidence type="ECO:0000259" key="10">
    <source>
        <dbReference type="PROSITE" id="PS50067"/>
    </source>
</evidence>
<keyword evidence="5 6" id="KW-0505">Motor protein</keyword>
<evidence type="ECO:0000256" key="9">
    <source>
        <dbReference type="SAM" id="MobiDB-lite"/>
    </source>
</evidence>
<accession>A0A2R5GCT9</accession>
<dbReference type="Proteomes" id="UP000241890">
    <property type="component" value="Unassembled WGS sequence"/>
</dbReference>
<comment type="similarity">
    <text evidence="6 7">Belongs to the TRAFAC class myosin-kinesin ATPase superfamily. Kinesin family.</text>
</comment>
<dbReference type="PRINTS" id="PR00380">
    <property type="entry name" value="KINESINHEAVY"/>
</dbReference>
<dbReference type="OrthoDB" id="3176171at2759"/>
<dbReference type="PROSITE" id="PS00411">
    <property type="entry name" value="KINESIN_MOTOR_1"/>
    <property type="match status" value="1"/>
</dbReference>
<dbReference type="Pfam" id="PF00225">
    <property type="entry name" value="Kinesin"/>
    <property type="match status" value="1"/>
</dbReference>
<evidence type="ECO:0000256" key="8">
    <source>
        <dbReference type="SAM" id="Coils"/>
    </source>
</evidence>
<feature type="region of interest" description="Disordered" evidence="9">
    <location>
        <begin position="763"/>
        <end position="791"/>
    </location>
</feature>
<dbReference type="GO" id="GO:0008017">
    <property type="term" value="F:microtubule binding"/>
    <property type="evidence" value="ECO:0007669"/>
    <property type="project" value="InterPro"/>
</dbReference>
<dbReference type="PROSITE" id="PS50067">
    <property type="entry name" value="KINESIN_MOTOR_2"/>
    <property type="match status" value="1"/>
</dbReference>
<keyword evidence="12" id="KW-1185">Reference proteome</keyword>
<dbReference type="InParanoid" id="A0A2R5GCT9"/>
<feature type="compositionally biased region" description="Polar residues" evidence="9">
    <location>
        <begin position="581"/>
        <end position="591"/>
    </location>
</feature>
<dbReference type="GO" id="GO:0005874">
    <property type="term" value="C:microtubule"/>
    <property type="evidence" value="ECO:0007669"/>
    <property type="project" value="UniProtKB-KW"/>
</dbReference>
<dbReference type="SMART" id="SM00129">
    <property type="entry name" value="KISc"/>
    <property type="match status" value="1"/>
</dbReference>
<dbReference type="GO" id="GO:0007018">
    <property type="term" value="P:microtubule-based movement"/>
    <property type="evidence" value="ECO:0007669"/>
    <property type="project" value="InterPro"/>
</dbReference>
<dbReference type="InterPro" id="IPR019821">
    <property type="entry name" value="Kinesin_motor_CS"/>
</dbReference>
<feature type="domain" description="Kinesin motor" evidence="10">
    <location>
        <begin position="6"/>
        <end position="345"/>
    </location>
</feature>
<dbReference type="InterPro" id="IPR027417">
    <property type="entry name" value="P-loop_NTPase"/>
</dbReference>
<dbReference type="PANTHER" id="PTHR47968:SF36">
    <property type="entry name" value="KINESIN HEAVY CHAIN ISOFORM X1"/>
    <property type="match status" value="1"/>
</dbReference>
<evidence type="ECO:0000256" key="4">
    <source>
        <dbReference type="ARBA" id="ARBA00023054"/>
    </source>
</evidence>
<feature type="compositionally biased region" description="Basic residues" evidence="9">
    <location>
        <begin position="780"/>
        <end position="791"/>
    </location>
</feature>
<proteinExistence type="inferred from homology"/>
<evidence type="ECO:0000256" key="7">
    <source>
        <dbReference type="RuleBase" id="RU000394"/>
    </source>
</evidence>
<dbReference type="Pfam" id="PF23735">
    <property type="entry name" value="KIF9"/>
    <property type="match status" value="1"/>
</dbReference>
<feature type="compositionally biased region" description="Polar residues" evidence="9">
    <location>
        <begin position="467"/>
        <end position="477"/>
    </location>
</feature>
<dbReference type="InterPro" id="IPR056524">
    <property type="entry name" value="KIF6/9_C"/>
</dbReference>
<reference evidence="11 12" key="1">
    <citation type="submission" date="2017-12" db="EMBL/GenBank/DDBJ databases">
        <title>Sequencing, de novo assembly and annotation of complete genome of a new Thraustochytrid species, strain FCC1311.</title>
        <authorList>
            <person name="Sedici K."/>
            <person name="Godart F."/>
            <person name="Aiese Cigliano R."/>
            <person name="Sanseverino W."/>
            <person name="Barakat M."/>
            <person name="Ortet P."/>
            <person name="Marechal E."/>
            <person name="Cagnac O."/>
            <person name="Amato A."/>
        </authorList>
    </citation>
    <scope>NUCLEOTIDE SEQUENCE [LARGE SCALE GENOMIC DNA]</scope>
</reference>
<dbReference type="GO" id="GO:0005524">
    <property type="term" value="F:ATP binding"/>
    <property type="evidence" value="ECO:0007669"/>
    <property type="project" value="UniProtKB-UniRule"/>
</dbReference>
<organism evidence="11 12">
    <name type="scientific">Hondaea fermentalgiana</name>
    <dbReference type="NCBI Taxonomy" id="2315210"/>
    <lineage>
        <taxon>Eukaryota</taxon>
        <taxon>Sar</taxon>
        <taxon>Stramenopiles</taxon>
        <taxon>Bigyra</taxon>
        <taxon>Labyrinthulomycetes</taxon>
        <taxon>Thraustochytrida</taxon>
        <taxon>Thraustochytriidae</taxon>
        <taxon>Hondaea</taxon>
    </lineage>
</organism>